<feature type="region of interest" description="Disordered" evidence="1">
    <location>
        <begin position="194"/>
        <end position="218"/>
    </location>
</feature>
<feature type="region of interest" description="Disordered" evidence="1">
    <location>
        <begin position="112"/>
        <end position="169"/>
    </location>
</feature>
<name>A0A0C9RYR4_9CONI</name>
<organism evidence="2">
    <name type="scientific">Wollemia nobilis</name>
    <dbReference type="NCBI Taxonomy" id="56998"/>
    <lineage>
        <taxon>Eukaryota</taxon>
        <taxon>Viridiplantae</taxon>
        <taxon>Streptophyta</taxon>
        <taxon>Embryophyta</taxon>
        <taxon>Tracheophyta</taxon>
        <taxon>Spermatophyta</taxon>
        <taxon>Pinopsida</taxon>
        <taxon>Pinidae</taxon>
        <taxon>Conifers II</taxon>
        <taxon>Araucariales</taxon>
        <taxon>Araucariaceae</taxon>
        <taxon>Wollemia</taxon>
    </lineage>
</organism>
<feature type="compositionally biased region" description="Acidic residues" evidence="1">
    <location>
        <begin position="139"/>
        <end position="156"/>
    </location>
</feature>
<reference evidence="2" key="1">
    <citation type="submission" date="2015-02" db="EMBL/GenBank/DDBJ databases">
        <title>A transcriptome of Wollemia nobilis - a relic of Gondwana.</title>
        <authorList>
            <person name="Chia J.Y."/>
            <person name="Leong Y.S."/>
            <person name="Abdul Karim S."/>
            <person name="Wan Azmi N."/>
            <person name="Hercus R."/>
            <person name="Croft L."/>
        </authorList>
    </citation>
    <scope>NUCLEOTIDE SEQUENCE</scope>
    <source>
        <strain evidence="2">MaeBrown</strain>
        <tissue evidence="2">Leaf</tissue>
    </source>
</reference>
<feature type="compositionally biased region" description="Polar residues" evidence="1">
    <location>
        <begin position="50"/>
        <end position="59"/>
    </location>
</feature>
<feature type="region of interest" description="Disordered" evidence="1">
    <location>
        <begin position="39"/>
        <end position="66"/>
    </location>
</feature>
<feature type="compositionally biased region" description="Polar residues" evidence="1">
    <location>
        <begin position="194"/>
        <end position="212"/>
    </location>
</feature>
<accession>A0A0C9RYR4</accession>
<evidence type="ECO:0000313" key="2">
    <source>
        <dbReference type="EMBL" id="JAG89254.1"/>
    </source>
</evidence>
<dbReference type="AlphaFoldDB" id="A0A0C9RYR4"/>
<protein>
    <submittedName>
        <fullName evidence="2">TSA: Wollemia nobilis Ref_Wollemi_Transcript_2485_883 transcribed RNA sequence</fullName>
    </submittedName>
</protein>
<proteinExistence type="predicted"/>
<evidence type="ECO:0000256" key="1">
    <source>
        <dbReference type="SAM" id="MobiDB-lite"/>
    </source>
</evidence>
<sequence>MDFFGMDLPPSDDDSWLYNGEEDLNAALLERQKEMDLYETERLKRKQSKNPKGSSSTSKKNMDDFNLDDVAKNMHAFVEKMSSYEGAEVPRTGNSETVSLDMGQFLKELKSAMGDDTANKDLTSQEEYADGSEYSSSDMDCDGTEIDSSEAVENGEEVNMTKETEGPTDAFMEEYSNALNKQLKNSTLTKSFVHTENPSTSEDTNKLQTHTGGNKDDDLMPVDIDFNLVQNLLDSFSSQQGMPGPASNILGLMGLQLPDDSKTG</sequence>
<dbReference type="InterPro" id="IPR010770">
    <property type="entry name" value="Ecd"/>
</dbReference>
<dbReference type="PANTHER" id="PTHR13060">
    <property type="entry name" value="SGT1 PROTEIN HSGT1 SUPPRESSOR OF GCR2"/>
    <property type="match status" value="1"/>
</dbReference>
<dbReference type="EMBL" id="GCHU01002466">
    <property type="protein sequence ID" value="JAG89254.1"/>
    <property type="molecule type" value="Transcribed_RNA"/>
</dbReference>
<dbReference type="PANTHER" id="PTHR13060:SF0">
    <property type="entry name" value="PROTEIN ECDYSONELESS HOMOLOG"/>
    <property type="match status" value="1"/>
</dbReference>
<dbReference type="GO" id="GO:0005634">
    <property type="term" value="C:nucleus"/>
    <property type="evidence" value="ECO:0007669"/>
    <property type="project" value="TreeGrafter"/>
</dbReference>
<dbReference type="Pfam" id="PF07093">
    <property type="entry name" value="SGT1"/>
    <property type="match status" value="1"/>
</dbReference>